<proteinExistence type="predicted"/>
<name>A0ACB9YC93_PLABR</name>
<dbReference type="Proteomes" id="UP001056978">
    <property type="component" value="Chromosome 7"/>
</dbReference>
<evidence type="ECO:0000313" key="2">
    <source>
        <dbReference type="Proteomes" id="UP001056978"/>
    </source>
</evidence>
<organism evidence="1 2">
    <name type="scientific">Plasmodium brasilianum</name>
    <dbReference type="NCBI Taxonomy" id="5824"/>
    <lineage>
        <taxon>Eukaryota</taxon>
        <taxon>Sar</taxon>
        <taxon>Alveolata</taxon>
        <taxon>Apicomplexa</taxon>
        <taxon>Aconoidasida</taxon>
        <taxon>Haemosporida</taxon>
        <taxon>Plasmodiidae</taxon>
        <taxon>Plasmodium</taxon>
        <taxon>Plasmodium (Plasmodium)</taxon>
    </lineage>
</organism>
<comment type="caution">
    <text evidence="1">The sequence shown here is derived from an EMBL/GenBank/DDBJ whole genome shotgun (WGS) entry which is preliminary data.</text>
</comment>
<accession>A0ACB9YC93</accession>
<protein>
    <submittedName>
        <fullName evidence="1">Uncharacterized protein</fullName>
    </submittedName>
</protein>
<reference evidence="1" key="1">
    <citation type="submission" date="2022-06" db="EMBL/GenBank/DDBJ databases">
        <title>The First Complete Genome of the Simian Malaria Parasite Plasmodium brasilianum.</title>
        <authorList>
            <person name="Bajic M."/>
            <person name="Ravishankar S."/>
        </authorList>
    </citation>
    <scope>NUCLEOTIDE SEQUENCE</scope>
    <source>
        <strain evidence="1">Bolivian I</strain>
    </source>
</reference>
<dbReference type="EMBL" id="CM043775">
    <property type="protein sequence ID" value="KAI4839592.1"/>
    <property type="molecule type" value="Genomic_DNA"/>
</dbReference>
<gene>
    <name evidence="1" type="ORF">MKS88_002149</name>
</gene>
<evidence type="ECO:0000313" key="1">
    <source>
        <dbReference type="EMBL" id="KAI4839592.1"/>
    </source>
</evidence>
<keyword evidence="2" id="KW-1185">Reference proteome</keyword>
<sequence length="137" mass="15990">MNSNYRKIIKNKASELSGYQFYREFYENEKIFANNSKYDKYCSKLVTYDNTYSGITNFCNNFAKNLEHVTNKNGGNYSFMSIGSSLCKKLWKKKKIKYNILSRIATSTLTYPLKCLIINSLNISYRLSDDNVKQSMV</sequence>